<feature type="transmembrane region" description="Helical" evidence="1">
    <location>
        <begin position="115"/>
        <end position="135"/>
    </location>
</feature>
<protein>
    <recommendedName>
        <fullName evidence="4">Transmembrane protein</fullName>
    </recommendedName>
</protein>
<evidence type="ECO:0000313" key="3">
    <source>
        <dbReference type="Proteomes" id="UP001256588"/>
    </source>
</evidence>
<sequence length="325" mass="36063">MIVPEYWAEARRQTRHGGRSVTVRRFGWSDDSEDAAQAHAELRVQGAFDAVLAGEALPRREPLTNYGVMGVPIREEIVERAGDLVITRNSYGALCLNTPDVLFADMDFEARPSGCVMPLATGVLVGGAAFAAAVLAMDWRLAAAVAIAVLVVANLAMLGWRRHRFDRDGGAEARALARVAAFSEANPDWHLRTYRTAAGLRVLVMHRTFDPLEPDVDRLFQALQADSLYATMCRLQHCFRARLTPKPWRLDMHRRIKPRSAAWSRSQARLPERLDWIADYEAKSKEFAACRYLRAFGTGVIDPKAGQVMAMHDAVARAAQALPLA</sequence>
<evidence type="ECO:0008006" key="4">
    <source>
        <dbReference type="Google" id="ProtNLM"/>
    </source>
</evidence>
<keyword evidence="1" id="KW-1133">Transmembrane helix</keyword>
<keyword evidence="1" id="KW-0812">Transmembrane</keyword>
<dbReference type="Proteomes" id="UP001256588">
    <property type="component" value="Unassembled WGS sequence"/>
</dbReference>
<keyword evidence="1" id="KW-0472">Membrane</keyword>
<organism evidence="2 3">
    <name type="scientific">Luteimonas terrae</name>
    <dbReference type="NCBI Taxonomy" id="1530191"/>
    <lineage>
        <taxon>Bacteria</taxon>
        <taxon>Pseudomonadati</taxon>
        <taxon>Pseudomonadota</taxon>
        <taxon>Gammaproteobacteria</taxon>
        <taxon>Lysobacterales</taxon>
        <taxon>Lysobacteraceae</taxon>
        <taxon>Luteimonas</taxon>
    </lineage>
</organism>
<feature type="transmembrane region" description="Helical" evidence="1">
    <location>
        <begin position="141"/>
        <end position="160"/>
    </location>
</feature>
<proteinExistence type="predicted"/>
<dbReference type="RefSeq" id="WP_310231890.1">
    <property type="nucleotide sequence ID" value="NZ_JAVDWO010000001.1"/>
</dbReference>
<gene>
    <name evidence="2" type="ORF">J2W68_000245</name>
</gene>
<evidence type="ECO:0000256" key="1">
    <source>
        <dbReference type="SAM" id="Phobius"/>
    </source>
</evidence>
<evidence type="ECO:0000313" key="2">
    <source>
        <dbReference type="EMBL" id="MDR7191543.1"/>
    </source>
</evidence>
<name>A0ABU1XS28_9GAMM</name>
<accession>A0ABU1XS28</accession>
<reference evidence="2 3" key="1">
    <citation type="submission" date="2023-07" db="EMBL/GenBank/DDBJ databases">
        <title>Sorghum-associated microbial communities from plants grown in Nebraska, USA.</title>
        <authorList>
            <person name="Schachtman D."/>
        </authorList>
    </citation>
    <scope>NUCLEOTIDE SEQUENCE [LARGE SCALE GENOMIC DNA]</scope>
    <source>
        <strain evidence="2 3">4099</strain>
    </source>
</reference>
<dbReference type="EMBL" id="JAVDWO010000001">
    <property type="protein sequence ID" value="MDR7191543.1"/>
    <property type="molecule type" value="Genomic_DNA"/>
</dbReference>
<keyword evidence="3" id="KW-1185">Reference proteome</keyword>
<comment type="caution">
    <text evidence="2">The sequence shown here is derived from an EMBL/GenBank/DDBJ whole genome shotgun (WGS) entry which is preliminary data.</text>
</comment>